<dbReference type="EMBL" id="MKKU01001248">
    <property type="protein sequence ID" value="RNE96548.1"/>
    <property type="molecule type" value="Genomic_DNA"/>
</dbReference>
<evidence type="ECO:0000313" key="4">
    <source>
        <dbReference type="EMBL" id="RNE96548.1"/>
    </source>
</evidence>
<proteinExistence type="predicted"/>
<dbReference type="InterPro" id="IPR036278">
    <property type="entry name" value="Sialidase_sf"/>
</dbReference>
<dbReference type="PANTHER" id="PTHR10628">
    <property type="entry name" value="SIALIDASE"/>
    <property type="match status" value="1"/>
</dbReference>
<dbReference type="GO" id="GO:0016020">
    <property type="term" value="C:membrane"/>
    <property type="evidence" value="ECO:0007669"/>
    <property type="project" value="TreeGrafter"/>
</dbReference>
<keyword evidence="2" id="KW-0732">Signal</keyword>
<evidence type="ECO:0000259" key="3">
    <source>
        <dbReference type="Pfam" id="PF13859"/>
    </source>
</evidence>
<keyword evidence="5" id="KW-1185">Reference proteome</keyword>
<dbReference type="PRINTS" id="PR01803">
    <property type="entry name" value="TCSIALIDASE"/>
</dbReference>
<dbReference type="GeneID" id="40323327"/>
<dbReference type="CDD" id="cd15482">
    <property type="entry name" value="Sialidase_non-viral"/>
    <property type="match status" value="1"/>
</dbReference>
<evidence type="ECO:0000256" key="1">
    <source>
        <dbReference type="ARBA" id="ARBA00022737"/>
    </source>
</evidence>
<dbReference type="GO" id="GO:0004308">
    <property type="term" value="F:exo-alpha-sialidase activity"/>
    <property type="evidence" value="ECO:0007669"/>
    <property type="project" value="InterPro"/>
</dbReference>
<dbReference type="InterPro" id="IPR008377">
    <property type="entry name" value="Sialidase_trypan"/>
</dbReference>
<accession>A0A3R7KL04</accession>
<evidence type="ECO:0000313" key="5">
    <source>
        <dbReference type="Proteomes" id="UP000284403"/>
    </source>
</evidence>
<dbReference type="Pfam" id="PF13859">
    <property type="entry name" value="BNR_3"/>
    <property type="match status" value="1"/>
</dbReference>
<feature type="signal peptide" evidence="2">
    <location>
        <begin position="1"/>
        <end position="25"/>
    </location>
</feature>
<evidence type="ECO:0000256" key="2">
    <source>
        <dbReference type="SAM" id="SignalP"/>
    </source>
</evidence>
<keyword evidence="1" id="KW-0677">Repeat</keyword>
<dbReference type="Proteomes" id="UP000284403">
    <property type="component" value="Unassembled WGS sequence"/>
</dbReference>
<dbReference type="GO" id="GO:0006689">
    <property type="term" value="P:ganglioside catabolic process"/>
    <property type="evidence" value="ECO:0007669"/>
    <property type="project" value="TreeGrafter"/>
</dbReference>
<dbReference type="GO" id="GO:0009313">
    <property type="term" value="P:oligosaccharide catabolic process"/>
    <property type="evidence" value="ECO:0007669"/>
    <property type="project" value="TreeGrafter"/>
</dbReference>
<dbReference type="RefSeq" id="XP_029223369.1">
    <property type="nucleotide sequence ID" value="XM_029376526.1"/>
</dbReference>
<organism evidence="4 5">
    <name type="scientific">Trypanosoma conorhini</name>
    <dbReference type="NCBI Taxonomy" id="83891"/>
    <lineage>
        <taxon>Eukaryota</taxon>
        <taxon>Discoba</taxon>
        <taxon>Euglenozoa</taxon>
        <taxon>Kinetoplastea</taxon>
        <taxon>Metakinetoplastina</taxon>
        <taxon>Trypanosomatida</taxon>
        <taxon>Trypanosomatidae</taxon>
        <taxon>Trypanosoma</taxon>
    </lineage>
</organism>
<dbReference type="GO" id="GO:0005737">
    <property type="term" value="C:cytoplasm"/>
    <property type="evidence" value="ECO:0007669"/>
    <property type="project" value="TreeGrafter"/>
</dbReference>
<name>A0A3R7KL04_9TRYP</name>
<protein>
    <submittedName>
        <fullName evidence="4">Trans-sialidase</fullName>
    </submittedName>
</protein>
<dbReference type="InterPro" id="IPR011040">
    <property type="entry name" value="Sialidase"/>
</dbReference>
<gene>
    <name evidence="4" type="ORF">Tco025E_09716</name>
</gene>
<comment type="caution">
    <text evidence="4">The sequence shown here is derived from an EMBL/GenBank/DDBJ whole genome shotgun (WGS) entry which is preliminary data.</text>
</comment>
<sequence>MPRHLFSSAALPLLLLCALLMCGGGWTVLAEAEVAGPSPGTAEAPCGAPPAAFPTPSAPSFTAPSLVEVSGGLVAIAQAISGGATAVLAKRIASAASTELWTVAAATEVAAPAQDAVSTPGNNEVSFLSSPTPVVKDGRIYLFVHGARESQGAVGGAAQMYPYLLVGAVTEAAGSEEPKQKTLSRSAPNWTSGLSPPIEERFVAFSLGGGAGVVTADGTLVFPVQATKRKATGDTAGKTVSLVLYSSDPEKGSWRLSAGTSAEGCGTPSVVAWEDNKLFMMAACEDGRRRVYESDNKGETWTEALATLSRVWGNAPASAGPHVQSGFVTATIEGRRVLLVSLPVHSEKEPNKKGQLHLWVADTAHVAPKRGRRRYSSITPEPLTPWIMAASCKHYSLLVSLRFSNGGLALFWVAELHECVSTTPTPGM</sequence>
<dbReference type="Gene3D" id="2.120.10.10">
    <property type="match status" value="1"/>
</dbReference>
<dbReference type="SUPFAM" id="SSF50939">
    <property type="entry name" value="Sialidases"/>
    <property type="match status" value="1"/>
</dbReference>
<dbReference type="OrthoDB" id="10551071at2759"/>
<reference evidence="4 5" key="1">
    <citation type="journal article" date="2018" name="BMC Genomics">
        <title>Genomic comparison of Trypanosoma conorhini and Trypanosoma rangeli to Trypanosoma cruzi strains of high and low virulence.</title>
        <authorList>
            <person name="Bradwell K.R."/>
            <person name="Koparde V.N."/>
            <person name="Matveyev A.V."/>
            <person name="Serrano M.G."/>
            <person name="Alves J.M."/>
            <person name="Parikh H."/>
            <person name="Huang B."/>
            <person name="Lee V."/>
            <person name="Espinosa-Alvarez O."/>
            <person name="Ortiz P.A."/>
            <person name="Costa-Martins A.G."/>
            <person name="Teixeira M.M."/>
            <person name="Buck G.A."/>
        </authorList>
    </citation>
    <scope>NUCLEOTIDE SEQUENCE [LARGE SCALE GENOMIC DNA]</scope>
    <source>
        <strain evidence="4 5">025E</strain>
    </source>
</reference>
<dbReference type="PANTHER" id="PTHR10628:SF30">
    <property type="entry name" value="EXO-ALPHA-SIALIDASE"/>
    <property type="match status" value="1"/>
</dbReference>
<dbReference type="InterPro" id="IPR026856">
    <property type="entry name" value="Sialidase_fam"/>
</dbReference>
<feature type="domain" description="Sialidase" evidence="3">
    <location>
        <begin position="63"/>
        <end position="366"/>
    </location>
</feature>
<feature type="chain" id="PRO_5018697574" evidence="2">
    <location>
        <begin position="26"/>
        <end position="428"/>
    </location>
</feature>
<dbReference type="AlphaFoldDB" id="A0A3R7KL04"/>